<proteinExistence type="predicted"/>
<feature type="compositionally biased region" description="Polar residues" evidence="2">
    <location>
        <begin position="85"/>
        <end position="97"/>
    </location>
</feature>
<dbReference type="InterPro" id="IPR001878">
    <property type="entry name" value="Znf_CCHC"/>
</dbReference>
<sequence length="104" mass="12049">MFMRAYEHMLNPIKSHKEWPLANLNPIVPWCNIDKKPGRPSKHARRKEKDELKEKKYGVNRHGMKYACSNCGMRGHTKKSCIEAPNSQDATTSTRSKQPVRKKS</sequence>
<gene>
    <name evidence="4" type="ORF">KSP39_PZI005199</name>
</gene>
<evidence type="ECO:0000256" key="2">
    <source>
        <dbReference type="SAM" id="MobiDB-lite"/>
    </source>
</evidence>
<protein>
    <recommendedName>
        <fullName evidence="3">CCHC-type domain-containing protein</fullName>
    </recommendedName>
</protein>
<feature type="domain" description="CCHC-type" evidence="3">
    <location>
        <begin position="68"/>
        <end position="81"/>
    </location>
</feature>
<evidence type="ECO:0000256" key="1">
    <source>
        <dbReference type="PROSITE-ProRule" id="PRU00047"/>
    </source>
</evidence>
<evidence type="ECO:0000313" key="5">
    <source>
        <dbReference type="Proteomes" id="UP001418222"/>
    </source>
</evidence>
<reference evidence="4 5" key="1">
    <citation type="journal article" date="2022" name="Nat. Plants">
        <title>Genomes of leafy and leafless Platanthera orchids illuminate the evolution of mycoheterotrophy.</title>
        <authorList>
            <person name="Li M.H."/>
            <person name="Liu K.W."/>
            <person name="Li Z."/>
            <person name="Lu H.C."/>
            <person name="Ye Q.L."/>
            <person name="Zhang D."/>
            <person name="Wang J.Y."/>
            <person name="Li Y.F."/>
            <person name="Zhong Z.M."/>
            <person name="Liu X."/>
            <person name="Yu X."/>
            <person name="Liu D.K."/>
            <person name="Tu X.D."/>
            <person name="Liu B."/>
            <person name="Hao Y."/>
            <person name="Liao X.Y."/>
            <person name="Jiang Y.T."/>
            <person name="Sun W.H."/>
            <person name="Chen J."/>
            <person name="Chen Y.Q."/>
            <person name="Ai Y."/>
            <person name="Zhai J.W."/>
            <person name="Wu S.S."/>
            <person name="Zhou Z."/>
            <person name="Hsiao Y.Y."/>
            <person name="Wu W.L."/>
            <person name="Chen Y.Y."/>
            <person name="Lin Y.F."/>
            <person name="Hsu J.L."/>
            <person name="Li C.Y."/>
            <person name="Wang Z.W."/>
            <person name="Zhao X."/>
            <person name="Zhong W.Y."/>
            <person name="Ma X.K."/>
            <person name="Ma L."/>
            <person name="Huang J."/>
            <person name="Chen G.Z."/>
            <person name="Huang M.Z."/>
            <person name="Huang L."/>
            <person name="Peng D.H."/>
            <person name="Luo Y.B."/>
            <person name="Zou S.Q."/>
            <person name="Chen S.P."/>
            <person name="Lan S."/>
            <person name="Tsai W.C."/>
            <person name="Van de Peer Y."/>
            <person name="Liu Z.J."/>
        </authorList>
    </citation>
    <scope>NUCLEOTIDE SEQUENCE [LARGE SCALE GENOMIC DNA]</scope>
    <source>
        <strain evidence="4">Lor287</strain>
    </source>
</reference>
<keyword evidence="1" id="KW-0863">Zinc-finger</keyword>
<keyword evidence="1" id="KW-0862">Zinc</keyword>
<feature type="region of interest" description="Disordered" evidence="2">
    <location>
        <begin position="36"/>
        <end position="56"/>
    </location>
</feature>
<comment type="caution">
    <text evidence="4">The sequence shown here is derived from an EMBL/GenBank/DDBJ whole genome shotgun (WGS) entry which is preliminary data.</text>
</comment>
<dbReference type="GO" id="GO:0003676">
    <property type="term" value="F:nucleic acid binding"/>
    <property type="evidence" value="ECO:0007669"/>
    <property type="project" value="InterPro"/>
</dbReference>
<feature type="region of interest" description="Disordered" evidence="2">
    <location>
        <begin position="74"/>
        <end position="104"/>
    </location>
</feature>
<dbReference type="PROSITE" id="PS50158">
    <property type="entry name" value="ZF_CCHC"/>
    <property type="match status" value="1"/>
</dbReference>
<dbReference type="Proteomes" id="UP001418222">
    <property type="component" value="Unassembled WGS sequence"/>
</dbReference>
<evidence type="ECO:0000313" key="4">
    <source>
        <dbReference type="EMBL" id="KAK8948954.1"/>
    </source>
</evidence>
<keyword evidence="1" id="KW-0479">Metal-binding</keyword>
<dbReference type="AlphaFoldDB" id="A0AAP0BSN7"/>
<accession>A0AAP0BSN7</accession>
<dbReference type="EMBL" id="JBBWWQ010000004">
    <property type="protein sequence ID" value="KAK8948954.1"/>
    <property type="molecule type" value="Genomic_DNA"/>
</dbReference>
<name>A0AAP0BSN7_9ASPA</name>
<dbReference type="GO" id="GO:0008270">
    <property type="term" value="F:zinc ion binding"/>
    <property type="evidence" value="ECO:0007669"/>
    <property type="project" value="UniProtKB-KW"/>
</dbReference>
<keyword evidence="5" id="KW-1185">Reference proteome</keyword>
<feature type="compositionally biased region" description="Basic and acidic residues" evidence="2">
    <location>
        <begin position="47"/>
        <end position="56"/>
    </location>
</feature>
<organism evidence="4 5">
    <name type="scientific">Platanthera zijinensis</name>
    <dbReference type="NCBI Taxonomy" id="2320716"/>
    <lineage>
        <taxon>Eukaryota</taxon>
        <taxon>Viridiplantae</taxon>
        <taxon>Streptophyta</taxon>
        <taxon>Embryophyta</taxon>
        <taxon>Tracheophyta</taxon>
        <taxon>Spermatophyta</taxon>
        <taxon>Magnoliopsida</taxon>
        <taxon>Liliopsida</taxon>
        <taxon>Asparagales</taxon>
        <taxon>Orchidaceae</taxon>
        <taxon>Orchidoideae</taxon>
        <taxon>Orchideae</taxon>
        <taxon>Orchidinae</taxon>
        <taxon>Platanthera</taxon>
    </lineage>
</organism>
<evidence type="ECO:0000259" key="3">
    <source>
        <dbReference type="PROSITE" id="PS50158"/>
    </source>
</evidence>